<comment type="caution">
    <text evidence="1">The sequence shown here is derived from an EMBL/GenBank/DDBJ whole genome shotgun (WGS) entry which is preliminary data.</text>
</comment>
<keyword evidence="2" id="KW-1185">Reference proteome</keyword>
<dbReference type="RefSeq" id="WP_114297590.1">
    <property type="nucleotide sequence ID" value="NZ_QPJT01000009.1"/>
</dbReference>
<dbReference type="AlphaFoldDB" id="A0A369B5R2"/>
<gene>
    <name evidence="1" type="ORF">DFR58_10986</name>
</gene>
<protein>
    <recommendedName>
        <fullName evidence="3">DUF2225 domain-containing protein</fullName>
    </recommendedName>
</protein>
<dbReference type="EMBL" id="QPJT01000009">
    <property type="protein sequence ID" value="RCX16859.1"/>
    <property type="molecule type" value="Genomic_DNA"/>
</dbReference>
<reference evidence="1 2" key="1">
    <citation type="submission" date="2018-07" db="EMBL/GenBank/DDBJ databases">
        <title>Genomic Encyclopedia of Type Strains, Phase IV (KMG-IV): sequencing the most valuable type-strain genomes for metagenomic binning, comparative biology and taxonomic classification.</title>
        <authorList>
            <person name="Goeker M."/>
        </authorList>
    </citation>
    <scope>NUCLEOTIDE SEQUENCE [LARGE SCALE GENOMIC DNA]</scope>
    <source>
        <strain evidence="1 2">DSM 27016</strain>
    </source>
</reference>
<dbReference type="Proteomes" id="UP000253034">
    <property type="component" value="Unassembled WGS sequence"/>
</dbReference>
<dbReference type="Pfam" id="PF09986">
    <property type="entry name" value="DUF2225"/>
    <property type="match status" value="1"/>
</dbReference>
<accession>A0A369B5R2</accession>
<proteinExistence type="predicted"/>
<dbReference type="SUPFAM" id="SSF48452">
    <property type="entry name" value="TPR-like"/>
    <property type="match status" value="1"/>
</dbReference>
<evidence type="ECO:0008006" key="3">
    <source>
        <dbReference type="Google" id="ProtNLM"/>
    </source>
</evidence>
<dbReference type="Gene3D" id="1.25.40.10">
    <property type="entry name" value="Tetratricopeptide repeat domain"/>
    <property type="match status" value="1"/>
</dbReference>
<evidence type="ECO:0000313" key="1">
    <source>
        <dbReference type="EMBL" id="RCX16859.1"/>
    </source>
</evidence>
<evidence type="ECO:0000313" key="2">
    <source>
        <dbReference type="Proteomes" id="UP000253034"/>
    </source>
</evidence>
<dbReference type="InterPro" id="IPR018708">
    <property type="entry name" value="DUF2225"/>
</dbReference>
<organism evidence="1 2">
    <name type="scientific">Anaerobacterium chartisolvens</name>
    <dbReference type="NCBI Taxonomy" id="1297424"/>
    <lineage>
        <taxon>Bacteria</taxon>
        <taxon>Bacillati</taxon>
        <taxon>Bacillota</taxon>
        <taxon>Clostridia</taxon>
        <taxon>Eubacteriales</taxon>
        <taxon>Oscillospiraceae</taxon>
        <taxon>Anaerobacterium</taxon>
    </lineage>
</organism>
<sequence length="228" mass="26627">MNNALYNKEIQCPVCSRKFEITKVKSKVCKVASRDSDFCVHYEGLNPIFYDVLVCENCGYAAFADKFEEISKKDATNTLKNIGTKWNSRSFSGERSIETAIEAFKLLLINLQVRGAKTSELAKTCIRIAWMYRYAEDNEKEKEFLRFALKFYDETYQKERFPVEKLDEATCMYMVAELHRRTENIEESIKWFSRLISSPEGRRNPKLIEAAREQFQLVKEQSGKLAKE</sequence>
<dbReference type="OrthoDB" id="9780343at2"/>
<name>A0A369B5R2_9FIRM</name>
<dbReference type="InterPro" id="IPR011990">
    <property type="entry name" value="TPR-like_helical_dom_sf"/>
</dbReference>